<dbReference type="InterPro" id="IPR002477">
    <property type="entry name" value="Peptidoglycan-bd-like"/>
</dbReference>
<accession>A0A7Y0HSV2</accession>
<dbReference type="Pfam" id="PF01471">
    <property type="entry name" value="PG_binding_1"/>
    <property type="match status" value="1"/>
</dbReference>
<dbReference type="AlphaFoldDB" id="A0A7Y0HSV2"/>
<dbReference type="InterPro" id="IPR036365">
    <property type="entry name" value="PGBD-like_sf"/>
</dbReference>
<protein>
    <submittedName>
        <fullName evidence="2">Peptidoglycan-binding domain 1 protein</fullName>
    </submittedName>
</protein>
<reference evidence="2 3" key="1">
    <citation type="submission" date="2020-02" db="EMBL/GenBank/DDBJ databases">
        <title>Characterization of phylogenetic diversity of novel bifidobacterial species isolated in Czech ZOOs.</title>
        <authorList>
            <person name="Lugli G.A."/>
            <person name="Vera N.B."/>
            <person name="Ventura M."/>
        </authorList>
    </citation>
    <scope>NUCLEOTIDE SEQUENCE [LARGE SCALE GENOMIC DNA]</scope>
    <source>
        <strain evidence="2 3">DSM 109957</strain>
    </source>
</reference>
<evidence type="ECO:0000313" key="3">
    <source>
        <dbReference type="Proteomes" id="UP000532194"/>
    </source>
</evidence>
<evidence type="ECO:0000313" key="2">
    <source>
        <dbReference type="EMBL" id="NMM93437.1"/>
    </source>
</evidence>
<feature type="domain" description="Peptidoglycan binding-like" evidence="1">
    <location>
        <begin position="139"/>
        <end position="191"/>
    </location>
</feature>
<dbReference type="Proteomes" id="UP000532194">
    <property type="component" value="Unassembled WGS sequence"/>
</dbReference>
<dbReference type="Gene3D" id="1.10.101.10">
    <property type="entry name" value="PGBD-like superfamily/PGBD"/>
    <property type="match status" value="1"/>
</dbReference>
<sequence>MAGKKNGRFAQFRTSAKTRSRNRPAFLALLCIACLMIGLAVGYALVPSPVPDALRAPSMSGSVPVVEESFNDERTVVATPQVDQGQSLVWQGGGTVTSLAVADGSTIESGSSPFAVDEKPVIALYTEAPLYRDLQVGISGKDVGALRDELVRLGYAAQTGDTLHDIFDSSLWWAMAALQQAYGLEQTGVLSMQDVLWLPRQSVVLEDCTLVRGQLAPQAIGTMASSIQSIDLTLPDALAQGERTVTIAGVETTLPEDGHITDEAFLDQVEGTSQFAVWLMTAEEQRSGLDATIRLKEPITALKVPAGSVFSILDGVGCVRHDGDAVPVRLYGSQNGYAMVGLLDNSGTAKLQSVDVADGSSDISCPASAVSE</sequence>
<dbReference type="EMBL" id="JAAIII010000001">
    <property type="protein sequence ID" value="NMM93437.1"/>
    <property type="molecule type" value="Genomic_DNA"/>
</dbReference>
<keyword evidence="3" id="KW-1185">Reference proteome</keyword>
<dbReference type="SUPFAM" id="SSF47090">
    <property type="entry name" value="PGBD-like"/>
    <property type="match status" value="1"/>
</dbReference>
<dbReference type="InterPro" id="IPR036366">
    <property type="entry name" value="PGBDSf"/>
</dbReference>
<evidence type="ECO:0000259" key="1">
    <source>
        <dbReference type="Pfam" id="PF01471"/>
    </source>
</evidence>
<gene>
    <name evidence="2" type="ORF">G1C95_0622</name>
</gene>
<organism evidence="2 3">
    <name type="scientific">Bifidobacterium oedipodis</name>
    <dbReference type="NCBI Taxonomy" id="2675322"/>
    <lineage>
        <taxon>Bacteria</taxon>
        <taxon>Bacillati</taxon>
        <taxon>Actinomycetota</taxon>
        <taxon>Actinomycetes</taxon>
        <taxon>Bifidobacteriales</taxon>
        <taxon>Bifidobacteriaceae</taxon>
        <taxon>Bifidobacterium</taxon>
    </lineage>
</organism>
<dbReference type="RefSeq" id="WP_169171447.1">
    <property type="nucleotide sequence ID" value="NZ_JAAIII010000001.1"/>
</dbReference>
<name>A0A7Y0HSV2_9BIFI</name>
<comment type="caution">
    <text evidence="2">The sequence shown here is derived from an EMBL/GenBank/DDBJ whole genome shotgun (WGS) entry which is preliminary data.</text>
</comment>
<proteinExistence type="predicted"/>